<dbReference type="STRING" id="1215104.GCA_000730585_00185"/>
<dbReference type="SUPFAM" id="SSF54534">
    <property type="entry name" value="FKBP-like"/>
    <property type="match status" value="1"/>
</dbReference>
<evidence type="ECO:0000259" key="3">
    <source>
        <dbReference type="PROSITE" id="PS50198"/>
    </source>
</evidence>
<accession>A0A239I0T2</accession>
<dbReference type="Gene3D" id="3.10.50.40">
    <property type="match status" value="1"/>
</dbReference>
<keyword evidence="5" id="KW-1185">Reference proteome</keyword>
<dbReference type="OrthoDB" id="5706698at2"/>
<reference evidence="5" key="1">
    <citation type="submission" date="2017-06" db="EMBL/GenBank/DDBJ databases">
        <authorList>
            <person name="Varghese N."/>
            <person name="Submissions S."/>
        </authorList>
    </citation>
    <scope>NUCLEOTIDE SEQUENCE [LARGE SCALE GENOMIC DNA]</scope>
    <source>
        <strain evidence="5">DSM 22348</strain>
    </source>
</reference>
<dbReference type="Proteomes" id="UP000198407">
    <property type="component" value="Unassembled WGS sequence"/>
</dbReference>
<dbReference type="PANTHER" id="PTHR47245">
    <property type="entry name" value="PEPTIDYLPROLYL ISOMERASE"/>
    <property type="match status" value="1"/>
</dbReference>
<name>A0A239I0T2_9PSED</name>
<evidence type="ECO:0000313" key="5">
    <source>
        <dbReference type="Proteomes" id="UP000198407"/>
    </source>
</evidence>
<dbReference type="PANTHER" id="PTHR47245:SF3">
    <property type="entry name" value="PEPTIDYL-PROLYL CIS-TRANS ISOMERASE, PPIC-TYPE-RELATED"/>
    <property type="match status" value="1"/>
</dbReference>
<dbReference type="Pfam" id="PF00639">
    <property type="entry name" value="Rotamase"/>
    <property type="match status" value="1"/>
</dbReference>
<keyword evidence="2 4" id="KW-0413">Isomerase</keyword>
<feature type="domain" description="PpiC" evidence="3">
    <location>
        <begin position="157"/>
        <end position="257"/>
    </location>
</feature>
<gene>
    <name evidence="4" type="ORF">SAMN05444352_11748</name>
</gene>
<dbReference type="AlphaFoldDB" id="A0A239I0T2"/>
<dbReference type="EMBL" id="FZOL01000017">
    <property type="protein sequence ID" value="SNS87157.1"/>
    <property type="molecule type" value="Genomic_DNA"/>
</dbReference>
<dbReference type="PROSITE" id="PS50198">
    <property type="entry name" value="PPIC_PPIASE_2"/>
    <property type="match status" value="1"/>
</dbReference>
<sequence length="314" mass="33839">MSPRNLWAGAGALAVLAVAVTLALRPGSDPVAASRSVPEAAQSGDALASLGEQKVDAGELKALFAQLPAAAREQLRNDRPALETWIRARLAEKALYQQAEAKGWSKRPEVEAQTRAAIEQIVLRSYLNSVTEVPKDYPGDEELKQAYENGKASFQVPALYRVSQIFLSVPDDSALESVRKQAQTLAKRAQADGADFAEMARTYSQDNGSATRGGDTGLQPLGQLLPEVRGSVAKMKVGAVSEPLQSSLGLHIIKLTELQPARTATFEEMRGQLRDALRAQRQEQAAKTYVEGMFNSATLSIDGAVLNKVIEAER</sequence>
<dbReference type="InterPro" id="IPR050245">
    <property type="entry name" value="PrsA_foldase"/>
</dbReference>
<evidence type="ECO:0000256" key="2">
    <source>
        <dbReference type="PROSITE-ProRule" id="PRU00278"/>
    </source>
</evidence>
<organism evidence="4 5">
    <name type="scientific">Pseudomonas japonica</name>
    <dbReference type="NCBI Taxonomy" id="256466"/>
    <lineage>
        <taxon>Bacteria</taxon>
        <taxon>Pseudomonadati</taxon>
        <taxon>Pseudomonadota</taxon>
        <taxon>Gammaproteobacteria</taxon>
        <taxon>Pseudomonadales</taxon>
        <taxon>Pseudomonadaceae</taxon>
        <taxon>Pseudomonas</taxon>
    </lineage>
</organism>
<proteinExistence type="inferred from homology"/>
<dbReference type="RefSeq" id="WP_042130376.1">
    <property type="nucleotide sequence ID" value="NZ_FZOL01000017.1"/>
</dbReference>
<dbReference type="InterPro" id="IPR000297">
    <property type="entry name" value="PPIase_PpiC"/>
</dbReference>
<evidence type="ECO:0000313" key="4">
    <source>
        <dbReference type="EMBL" id="SNS87157.1"/>
    </source>
</evidence>
<dbReference type="InterPro" id="IPR046357">
    <property type="entry name" value="PPIase_dom_sf"/>
</dbReference>
<evidence type="ECO:0000256" key="1">
    <source>
        <dbReference type="ARBA" id="ARBA00007656"/>
    </source>
</evidence>
<dbReference type="GO" id="GO:0003755">
    <property type="term" value="F:peptidyl-prolyl cis-trans isomerase activity"/>
    <property type="evidence" value="ECO:0007669"/>
    <property type="project" value="UniProtKB-KW"/>
</dbReference>
<protein>
    <submittedName>
        <fullName evidence="4">Peptidylprolyl isomerase</fullName>
    </submittedName>
</protein>
<keyword evidence="2" id="KW-0697">Rotamase</keyword>
<comment type="similarity">
    <text evidence="1">Belongs to the PpiC/parvulin rotamase family.</text>
</comment>